<sequence>MAVKDETVIKLHQKFHELLHPSNIGVDMMHNMGWSFVNGLAWIMDQLEGITDNVLSFFGFFKSAPVKQFIQDFKPLLVVLLAISFMYVGYLLIFQRKFDRSLILINMVLAIFMIIALPHGMNKGVEFTKEAVTVIKKQGTKANDTSTADSIIRKNTYDLALLDAKGWKKKSNGIVNYSSATLRNLSMDSTIDEDFEPKKGKELTEKTQRVLETKLSADAEGEAKLEDLNTGLMSKILPSAYYRFKVNYGPVLWQLLVGSLVLCFITYKLLRVSYDFAMNRVIFNFVAVLNFPSWQKIKVVINDILTSLAIVPVMFINYKMYFWWVEFANHTTNNIILQCIAALVGALAVMDGPNVIEKIVGADAGLKSGWKTAAGLFAGTQAAKNIGEGIKNMTGNFARRAGKTMDFAGAAVGATGGGVAGNLAGYFSNKGKESGGDKTDKKSSPYNSTVTAGKEKPGETSGDGTGGSVPSKDSKEANPLTKQANANTIKAQSPETGSPGTNDSMNTPEPKEDNPLQQNGNMGANQTAPENQKEQHNKNNSKAPTNQADEKDKGNTDANKLQANPKTTTASLSADKSKAAESISPSKASNGSKVASSNQTQGKTTSTSPGNVASPVSSSDTSMMTPSASSGDAISGGGVTGNEPPAGYQDSQNDTSSPEPTTQQVENVSQAVDQAVADQVTPARPTENRTVGEFAKDVVKDKIVRPIANTRTVRASKKSFEISRNSAIKRASKKNTIPPRGGK</sequence>
<feature type="transmembrane region" description="Helical" evidence="2">
    <location>
        <begin position="251"/>
        <end position="270"/>
    </location>
</feature>
<dbReference type="eggNOG" id="COG4487">
    <property type="taxonomic scope" value="Bacteria"/>
</dbReference>
<evidence type="ECO:0000313" key="5">
    <source>
        <dbReference type="Proteomes" id="UP000010119"/>
    </source>
</evidence>
<organism evidence="4 5">
    <name type="scientific">Listeria grayi DSM 20601</name>
    <dbReference type="NCBI Taxonomy" id="525367"/>
    <lineage>
        <taxon>Bacteria</taxon>
        <taxon>Bacillati</taxon>
        <taxon>Bacillota</taxon>
        <taxon>Bacilli</taxon>
        <taxon>Bacillales</taxon>
        <taxon>Listeriaceae</taxon>
        <taxon>Listeria</taxon>
    </lineage>
</organism>
<name>D7V1F7_LISGR</name>
<feature type="domain" description="DUF8208" evidence="3">
    <location>
        <begin position="22"/>
        <end position="377"/>
    </location>
</feature>
<feature type="compositionally biased region" description="Basic and acidic residues" evidence="1">
    <location>
        <begin position="431"/>
        <end position="443"/>
    </location>
</feature>
<feature type="compositionally biased region" description="Polar residues" evidence="1">
    <location>
        <begin position="583"/>
        <end position="626"/>
    </location>
</feature>
<dbReference type="NCBIfam" id="NF045890">
    <property type="entry name" value="conj_pls20_p028"/>
    <property type="match status" value="1"/>
</dbReference>
<feature type="transmembrane region" description="Helical" evidence="2">
    <location>
        <begin position="101"/>
        <end position="121"/>
    </location>
</feature>
<feature type="compositionally biased region" description="Polar residues" evidence="1">
    <location>
        <begin position="480"/>
        <end position="507"/>
    </location>
</feature>
<feature type="transmembrane region" description="Helical" evidence="2">
    <location>
        <begin position="76"/>
        <end position="94"/>
    </location>
</feature>
<feature type="compositionally biased region" description="Polar residues" evidence="1">
    <location>
        <begin position="515"/>
        <end position="530"/>
    </location>
</feature>
<dbReference type="Proteomes" id="UP000010119">
    <property type="component" value="Unassembled WGS sequence"/>
</dbReference>
<keyword evidence="5" id="KW-1185">Reference proteome</keyword>
<evidence type="ECO:0000313" key="4">
    <source>
        <dbReference type="EMBL" id="EFI82779.1"/>
    </source>
</evidence>
<feature type="region of interest" description="Disordered" evidence="1">
    <location>
        <begin position="431"/>
        <end position="691"/>
    </location>
</feature>
<reference evidence="4" key="1">
    <citation type="submission" date="2010-06" db="EMBL/GenBank/DDBJ databases">
        <authorList>
            <person name="Muzny D."/>
            <person name="Qin X."/>
            <person name="Buhay C."/>
            <person name="Dugan-Rocha S."/>
            <person name="Ding Y."/>
            <person name="Chen G."/>
            <person name="Hawes A."/>
            <person name="Holder M."/>
            <person name="Jhangiani S."/>
            <person name="Johnson A."/>
            <person name="Khan Z."/>
            <person name="Li Z."/>
            <person name="Liu W."/>
            <person name="Liu X."/>
            <person name="Perez L."/>
            <person name="Shen H."/>
            <person name="Wang Q."/>
            <person name="Watt J."/>
            <person name="Xi L."/>
            <person name="Xin Y."/>
            <person name="Zhou J."/>
            <person name="Deng J."/>
            <person name="Jiang H."/>
            <person name="Liu Y."/>
            <person name="Qu J."/>
            <person name="Song X.-Z."/>
            <person name="Zhang L."/>
            <person name="Villasana D."/>
            <person name="Johnson A."/>
            <person name="Liu J."/>
            <person name="Liyanage D."/>
            <person name="Lorensuhewa L."/>
            <person name="Robinson T."/>
            <person name="Song A."/>
            <person name="Song B.-B."/>
            <person name="Dinh H."/>
            <person name="Thornton R."/>
            <person name="Coyle M."/>
            <person name="Francisco L."/>
            <person name="Jackson L."/>
            <person name="Javaid M."/>
            <person name="Korchina V."/>
            <person name="Kovar C."/>
            <person name="Mata R."/>
            <person name="Mathew T."/>
            <person name="Ngo R."/>
            <person name="Nguyen L."/>
            <person name="Nguyen N."/>
            <person name="Okwuonu G."/>
            <person name="Ongeri F."/>
            <person name="Pham C."/>
            <person name="Simmons D."/>
            <person name="Wilczek-Boney K."/>
            <person name="Hale W."/>
            <person name="Jakkamsetti A."/>
            <person name="Pham P."/>
            <person name="Ruth R."/>
            <person name="San Lucas F."/>
            <person name="Warren J."/>
            <person name="Zhang J."/>
            <person name="Zhao Z."/>
            <person name="Zhou C."/>
            <person name="Zhu D."/>
            <person name="Lee S."/>
            <person name="Bess C."/>
            <person name="Blankenburg K."/>
            <person name="Forbes L."/>
            <person name="Fu Q."/>
            <person name="Gubbala S."/>
            <person name="Hirani K."/>
            <person name="Jayaseelan J.C."/>
            <person name="Lara F."/>
            <person name="Munidasa M."/>
            <person name="Palculict T."/>
            <person name="Patil S."/>
            <person name="Pu L.-L."/>
            <person name="Saada N."/>
            <person name="Tang L."/>
            <person name="Weissenberger G."/>
            <person name="Zhu Y."/>
            <person name="Hemphill L."/>
            <person name="Shang Y."/>
            <person name="Youmans B."/>
            <person name="Ayvaz T."/>
            <person name="Ross M."/>
            <person name="Santibanez J."/>
            <person name="Aqrawi P."/>
            <person name="Gross S."/>
            <person name="Joshi V."/>
            <person name="Fowler G."/>
            <person name="Nazareth L."/>
            <person name="Reid J."/>
            <person name="Worley K."/>
            <person name="Petrosino J."/>
            <person name="Highlander S."/>
            <person name="Gibbs R."/>
        </authorList>
    </citation>
    <scope>NUCLEOTIDE SEQUENCE [LARGE SCALE GENOMIC DNA]</scope>
    <source>
        <strain evidence="4">DSM 20601</strain>
        <plasmid evidence="4">unnamed</plasmid>
    </source>
</reference>
<feature type="compositionally biased region" description="Polar residues" evidence="1">
    <location>
        <begin position="649"/>
        <end position="672"/>
    </location>
</feature>
<dbReference type="AlphaFoldDB" id="D7V1F7"/>
<evidence type="ECO:0000256" key="1">
    <source>
        <dbReference type="SAM" id="MobiDB-lite"/>
    </source>
</evidence>
<accession>D7V1F7</accession>
<dbReference type="Pfam" id="PF26635">
    <property type="entry name" value="DUF8208"/>
    <property type="match status" value="1"/>
</dbReference>
<evidence type="ECO:0000259" key="3">
    <source>
        <dbReference type="Pfam" id="PF26635"/>
    </source>
</evidence>
<feature type="compositionally biased region" description="Polar residues" evidence="1">
    <location>
        <begin position="556"/>
        <end position="574"/>
    </location>
</feature>
<dbReference type="EMBL" id="ACCR02000006">
    <property type="protein sequence ID" value="EFI82779.1"/>
    <property type="molecule type" value="Genomic_DNA"/>
</dbReference>
<comment type="caution">
    <text evidence="4">The sequence shown here is derived from an EMBL/GenBank/DDBJ whole genome shotgun (WGS) entry which is preliminary data.</text>
</comment>
<dbReference type="RefSeq" id="WP_003759296.1">
    <property type="nucleotide sequence ID" value="NZ_GL538355.1"/>
</dbReference>
<feature type="region of interest" description="Disordered" evidence="1">
    <location>
        <begin position="724"/>
        <end position="743"/>
    </location>
</feature>
<dbReference type="InterPro" id="IPR058521">
    <property type="entry name" value="DUF8208"/>
</dbReference>
<dbReference type="HOGENOM" id="CLU_377572_0_0_9"/>
<keyword evidence="2" id="KW-0812">Transmembrane</keyword>
<gene>
    <name evidence="4" type="ORF">HMPREF0556_plasmid12582</name>
</gene>
<keyword evidence="2" id="KW-1133">Transmembrane helix</keyword>
<evidence type="ECO:0000256" key="2">
    <source>
        <dbReference type="SAM" id="Phobius"/>
    </source>
</evidence>
<feature type="transmembrane region" description="Helical" evidence="2">
    <location>
        <begin position="304"/>
        <end position="324"/>
    </location>
</feature>
<keyword evidence="4" id="KW-0614">Plasmid</keyword>
<keyword evidence="2" id="KW-0472">Membrane</keyword>
<geneLocation type="plasmid" evidence="4">
    <name>unnamed</name>
</geneLocation>
<protein>
    <recommendedName>
        <fullName evidence="3">DUF8208 domain-containing protein</fullName>
    </recommendedName>
</protein>
<dbReference type="InterPro" id="IPR058066">
    <property type="entry name" value="pXO2-14_N"/>
</dbReference>
<feature type="compositionally biased region" description="Polar residues" evidence="1">
    <location>
        <begin position="538"/>
        <end position="547"/>
    </location>
</feature>
<proteinExistence type="predicted"/>